<evidence type="ECO:0000313" key="2">
    <source>
        <dbReference type="EMBL" id="GAE48347.1"/>
    </source>
</evidence>
<protein>
    <submittedName>
        <fullName evidence="2">Uncharacterized protein</fullName>
    </submittedName>
</protein>
<proteinExistence type="predicted"/>
<reference evidence="2 3" key="1">
    <citation type="submission" date="2013-12" db="EMBL/GenBank/DDBJ databases">
        <title>NBRP : Genome information of microbial organism related human and environment.</title>
        <authorList>
            <person name="Hattori M."/>
            <person name="Oshima K."/>
            <person name="Inaba H."/>
            <person name="Suda W."/>
            <person name="Sakamoto M."/>
            <person name="Iino T."/>
            <person name="Kitahara M."/>
            <person name="Oshida Y."/>
            <person name="Iida T."/>
            <person name="Kudo T."/>
            <person name="Itoh T."/>
            <person name="Ahmed I."/>
            <person name="Ohkuma M."/>
        </authorList>
    </citation>
    <scope>NUCLEOTIDE SEQUENCE [LARGE SCALE GENOMIC DNA]</scope>
    <source>
        <strain evidence="2 3">JCM 21738</strain>
    </source>
</reference>
<accession>W4RW46</accession>
<evidence type="ECO:0000313" key="3">
    <source>
        <dbReference type="Proteomes" id="UP000018949"/>
    </source>
</evidence>
<comment type="caution">
    <text evidence="2">The sequence shown here is derived from an EMBL/GenBank/DDBJ whole genome shotgun (WGS) entry which is preliminary data.</text>
</comment>
<dbReference type="AlphaFoldDB" id="W4RW46"/>
<dbReference type="EMBL" id="BAUW01000165">
    <property type="protein sequence ID" value="GAE48347.1"/>
    <property type="molecule type" value="Genomic_DNA"/>
</dbReference>
<name>W4RW46_9BACI</name>
<feature type="coiled-coil region" evidence="1">
    <location>
        <begin position="22"/>
        <end position="66"/>
    </location>
</feature>
<keyword evidence="1" id="KW-0175">Coiled coil</keyword>
<keyword evidence="3" id="KW-1185">Reference proteome</keyword>
<sequence length="73" mass="8543">MWVNPIFIGPSMSCKKDKVQYYDQLDAGIAEMEEVVERIRTEINELMEMKKALNQLNGLLKKELKELLDPLPY</sequence>
<evidence type="ECO:0000256" key="1">
    <source>
        <dbReference type="SAM" id="Coils"/>
    </source>
</evidence>
<gene>
    <name evidence="2" type="ORF">JCM21738_5461</name>
</gene>
<dbReference type="Proteomes" id="UP000018949">
    <property type="component" value="Unassembled WGS sequence"/>
</dbReference>
<organism evidence="2 3">
    <name type="scientific">Mesobacillus boroniphilus JCM 21738</name>
    <dbReference type="NCBI Taxonomy" id="1294265"/>
    <lineage>
        <taxon>Bacteria</taxon>
        <taxon>Bacillati</taxon>
        <taxon>Bacillota</taxon>
        <taxon>Bacilli</taxon>
        <taxon>Bacillales</taxon>
        <taxon>Bacillaceae</taxon>
        <taxon>Mesobacillus</taxon>
    </lineage>
</organism>
<dbReference type="eggNOG" id="ENOG5032P7C">
    <property type="taxonomic scope" value="Bacteria"/>
</dbReference>